<feature type="compositionally biased region" description="Low complexity" evidence="1">
    <location>
        <begin position="9"/>
        <end position="27"/>
    </location>
</feature>
<evidence type="ECO:0000313" key="4">
    <source>
        <dbReference type="Proteomes" id="UP001597063"/>
    </source>
</evidence>
<keyword evidence="2" id="KW-0472">Membrane</keyword>
<name>A0ABW2Y3D8_9ACTN</name>
<comment type="caution">
    <text evidence="3">The sequence shown here is derived from an EMBL/GenBank/DDBJ whole genome shotgun (WGS) entry which is preliminary data.</text>
</comment>
<dbReference type="RefSeq" id="WP_131760197.1">
    <property type="nucleotide sequence ID" value="NZ_CAACUY010000106.1"/>
</dbReference>
<keyword evidence="2" id="KW-1133">Transmembrane helix</keyword>
<proteinExistence type="predicted"/>
<accession>A0ABW2Y3D8</accession>
<sequence length="142" mass="15153">MADHPDQDPAGGTRPATRTGTTGTRTGEPVGEHRAPRARPAVTAAAVRRRAATVIAAVISAVTTVVVVILAVHIIFVTFEANTSNDLVRWFGDRATDLAWQFKDVFQPKNPKAEVAVNYGLAALVYLVVGRILVTVVRRLGG</sequence>
<keyword evidence="2" id="KW-0812">Transmembrane</keyword>
<keyword evidence="4" id="KW-1185">Reference proteome</keyword>
<dbReference type="EMBL" id="JBHTGP010000033">
    <property type="protein sequence ID" value="MFD0691882.1"/>
    <property type="molecule type" value="Genomic_DNA"/>
</dbReference>
<dbReference type="Proteomes" id="UP001597063">
    <property type="component" value="Unassembled WGS sequence"/>
</dbReference>
<organism evidence="3 4">
    <name type="scientific">Actinomadura fibrosa</name>
    <dbReference type="NCBI Taxonomy" id="111802"/>
    <lineage>
        <taxon>Bacteria</taxon>
        <taxon>Bacillati</taxon>
        <taxon>Actinomycetota</taxon>
        <taxon>Actinomycetes</taxon>
        <taxon>Streptosporangiales</taxon>
        <taxon>Thermomonosporaceae</taxon>
        <taxon>Actinomadura</taxon>
    </lineage>
</organism>
<reference evidence="4" key="1">
    <citation type="journal article" date="2019" name="Int. J. Syst. Evol. Microbiol.">
        <title>The Global Catalogue of Microorganisms (GCM) 10K type strain sequencing project: providing services to taxonomists for standard genome sequencing and annotation.</title>
        <authorList>
            <consortium name="The Broad Institute Genomics Platform"/>
            <consortium name="The Broad Institute Genome Sequencing Center for Infectious Disease"/>
            <person name="Wu L."/>
            <person name="Ma J."/>
        </authorList>
    </citation>
    <scope>NUCLEOTIDE SEQUENCE [LARGE SCALE GENOMIC DNA]</scope>
    <source>
        <strain evidence="4">JCM 9371</strain>
    </source>
</reference>
<feature type="transmembrane region" description="Helical" evidence="2">
    <location>
        <begin position="116"/>
        <end position="137"/>
    </location>
</feature>
<evidence type="ECO:0000256" key="1">
    <source>
        <dbReference type="SAM" id="MobiDB-lite"/>
    </source>
</evidence>
<evidence type="ECO:0008006" key="5">
    <source>
        <dbReference type="Google" id="ProtNLM"/>
    </source>
</evidence>
<evidence type="ECO:0000256" key="2">
    <source>
        <dbReference type="SAM" id="Phobius"/>
    </source>
</evidence>
<gene>
    <name evidence="3" type="ORF">ACFQZM_45840</name>
</gene>
<protein>
    <recommendedName>
        <fullName evidence="5">YggT family protein</fullName>
    </recommendedName>
</protein>
<evidence type="ECO:0000313" key="3">
    <source>
        <dbReference type="EMBL" id="MFD0691882.1"/>
    </source>
</evidence>
<feature type="transmembrane region" description="Helical" evidence="2">
    <location>
        <begin position="54"/>
        <end position="79"/>
    </location>
</feature>
<feature type="region of interest" description="Disordered" evidence="1">
    <location>
        <begin position="1"/>
        <end position="39"/>
    </location>
</feature>